<evidence type="ECO:0000256" key="1">
    <source>
        <dbReference type="SAM" id="Phobius"/>
    </source>
</evidence>
<feature type="domain" description="DUF1648" evidence="2">
    <location>
        <begin position="19"/>
        <end position="66"/>
    </location>
</feature>
<dbReference type="Proteomes" id="UP000823886">
    <property type="component" value="Unassembled WGS sequence"/>
</dbReference>
<reference evidence="3" key="2">
    <citation type="submission" date="2021-04" db="EMBL/GenBank/DDBJ databases">
        <authorList>
            <person name="Gilroy R."/>
        </authorList>
    </citation>
    <scope>NUCLEOTIDE SEQUENCE</scope>
    <source>
        <strain evidence="3">ChiBcec2-3848</strain>
    </source>
</reference>
<name>A0A9D2PPE9_9FIRM</name>
<comment type="caution">
    <text evidence="3">The sequence shown here is derived from an EMBL/GenBank/DDBJ whole genome shotgun (WGS) entry which is preliminary data.</text>
</comment>
<evidence type="ECO:0000313" key="4">
    <source>
        <dbReference type="Proteomes" id="UP000823886"/>
    </source>
</evidence>
<gene>
    <name evidence="3" type="ORF">H9753_11375</name>
</gene>
<keyword evidence="1" id="KW-1133">Transmembrane helix</keyword>
<feature type="transmembrane region" description="Helical" evidence="1">
    <location>
        <begin position="120"/>
        <end position="139"/>
    </location>
</feature>
<organism evidence="3 4">
    <name type="scientific">Candidatus Blautia merdavium</name>
    <dbReference type="NCBI Taxonomy" id="2838494"/>
    <lineage>
        <taxon>Bacteria</taxon>
        <taxon>Bacillati</taxon>
        <taxon>Bacillota</taxon>
        <taxon>Clostridia</taxon>
        <taxon>Lachnospirales</taxon>
        <taxon>Lachnospiraceae</taxon>
        <taxon>Blautia</taxon>
    </lineage>
</organism>
<sequence>MMKATNKKNNTTAFVVTTILCLLPIVLGAYFYQELPGKIPMKWYADGTTGQYMPKEMTVFGMPAAMAALNALVHFGLNTDPKTGNIAKKSKAIGKWICPLMSLILVSSSIFWALGSKVPVDTIVFLLIGIVFITAGNYMPKTRRNYTSGIKIPWTLNSDENWRRTHHLAAFLWILGGVFMIVTGFIHTEALVYVALVFLLFMAAIPVLYSYLLFRKGI</sequence>
<dbReference type="InterPro" id="IPR026272">
    <property type="entry name" value="SdpI"/>
</dbReference>
<evidence type="ECO:0000259" key="2">
    <source>
        <dbReference type="Pfam" id="PF07853"/>
    </source>
</evidence>
<dbReference type="GO" id="GO:0009636">
    <property type="term" value="P:response to toxic substance"/>
    <property type="evidence" value="ECO:0007669"/>
    <property type="project" value="TreeGrafter"/>
</dbReference>
<dbReference type="Pfam" id="PF13630">
    <property type="entry name" value="SdpI"/>
    <property type="match status" value="1"/>
</dbReference>
<dbReference type="AlphaFoldDB" id="A0A9D2PPE9"/>
<dbReference type="InterPro" id="IPR012867">
    <property type="entry name" value="DUF1648"/>
</dbReference>
<proteinExistence type="predicted"/>
<dbReference type="PIRSF" id="PIRSF038959">
    <property type="entry name" value="SdpI"/>
    <property type="match status" value="1"/>
</dbReference>
<dbReference type="EMBL" id="DWVZ01000150">
    <property type="protein sequence ID" value="HJC64201.1"/>
    <property type="molecule type" value="Genomic_DNA"/>
</dbReference>
<keyword evidence="1" id="KW-0472">Membrane</keyword>
<feature type="transmembrane region" description="Helical" evidence="1">
    <location>
        <begin position="168"/>
        <end position="186"/>
    </location>
</feature>
<feature type="transmembrane region" description="Helical" evidence="1">
    <location>
        <begin position="96"/>
        <end position="114"/>
    </location>
</feature>
<feature type="transmembrane region" description="Helical" evidence="1">
    <location>
        <begin position="57"/>
        <end position="75"/>
    </location>
</feature>
<dbReference type="InterPro" id="IPR025962">
    <property type="entry name" value="SdpI/YhfL"/>
</dbReference>
<evidence type="ECO:0000313" key="3">
    <source>
        <dbReference type="EMBL" id="HJC64201.1"/>
    </source>
</evidence>
<reference evidence="3" key="1">
    <citation type="journal article" date="2021" name="PeerJ">
        <title>Extensive microbial diversity within the chicken gut microbiome revealed by metagenomics and culture.</title>
        <authorList>
            <person name="Gilroy R."/>
            <person name="Ravi A."/>
            <person name="Getino M."/>
            <person name="Pursley I."/>
            <person name="Horton D.L."/>
            <person name="Alikhan N.F."/>
            <person name="Baker D."/>
            <person name="Gharbi K."/>
            <person name="Hall N."/>
            <person name="Watson M."/>
            <person name="Adriaenssens E.M."/>
            <person name="Foster-Nyarko E."/>
            <person name="Jarju S."/>
            <person name="Secka A."/>
            <person name="Antonio M."/>
            <person name="Oren A."/>
            <person name="Chaudhuri R.R."/>
            <person name="La Ragione R."/>
            <person name="Hildebrand F."/>
            <person name="Pallen M.J."/>
        </authorList>
    </citation>
    <scope>NUCLEOTIDE SEQUENCE</scope>
    <source>
        <strain evidence="3">ChiBcec2-3848</strain>
    </source>
</reference>
<keyword evidence="1" id="KW-0812">Transmembrane</keyword>
<dbReference type="PANTHER" id="PTHR37810">
    <property type="entry name" value="IMMUNITY PROTEIN SDPI"/>
    <property type="match status" value="1"/>
</dbReference>
<feature type="transmembrane region" description="Helical" evidence="1">
    <location>
        <begin position="192"/>
        <end position="214"/>
    </location>
</feature>
<dbReference type="PANTHER" id="PTHR37810:SF5">
    <property type="entry name" value="IMMUNITY PROTEIN SDPI"/>
    <property type="match status" value="1"/>
</dbReference>
<dbReference type="Pfam" id="PF07853">
    <property type="entry name" value="DUF1648"/>
    <property type="match status" value="1"/>
</dbReference>
<protein>
    <submittedName>
        <fullName evidence="3">SdpI family protein</fullName>
    </submittedName>
</protein>
<accession>A0A9D2PPE9</accession>